<accession>A0A2P7N147</accession>
<gene>
    <name evidence="1" type="ORF">C7K55_00010</name>
</gene>
<dbReference type="EMBL" id="PXXO01000001">
    <property type="protein sequence ID" value="PSJ07200.1"/>
    <property type="molecule type" value="Genomic_DNA"/>
</dbReference>
<name>A0A2P7N147_9CYAN</name>
<dbReference type="AlphaFoldDB" id="A0A2P7N147"/>
<dbReference type="OrthoDB" id="565307at2"/>
<dbReference type="RefSeq" id="WP_106501383.1">
    <property type="nucleotide sequence ID" value="NZ_PXXO01000001.1"/>
</dbReference>
<keyword evidence="2" id="KW-1185">Reference proteome</keyword>
<organism evidence="1 2">
    <name type="scientific">Cyanobium usitatum str. Tous</name>
    <dbReference type="NCBI Taxonomy" id="2116684"/>
    <lineage>
        <taxon>Bacteria</taxon>
        <taxon>Bacillati</taxon>
        <taxon>Cyanobacteriota</taxon>
        <taxon>Cyanophyceae</taxon>
        <taxon>Synechococcales</taxon>
        <taxon>Prochlorococcaceae</taxon>
        <taxon>Cyanobium</taxon>
    </lineage>
</organism>
<comment type="caution">
    <text evidence="1">The sequence shown here is derived from an EMBL/GenBank/DDBJ whole genome shotgun (WGS) entry which is preliminary data.</text>
</comment>
<proteinExistence type="predicted"/>
<reference evidence="1 2" key="1">
    <citation type="journal article" date="2018" name="Environ. Microbiol.">
        <title>Ecological and genomic features of two widespread freshwater picocyanobacteria.</title>
        <authorList>
            <person name="Cabello-Yeves P.J."/>
            <person name="Picazo A."/>
            <person name="Camacho A."/>
            <person name="Callieri C."/>
            <person name="Rosselli R."/>
            <person name="Roda-Garcia J.J."/>
            <person name="Coutinho F.H."/>
            <person name="Rodriguez-Valera F."/>
        </authorList>
    </citation>
    <scope>NUCLEOTIDE SEQUENCE [LARGE SCALE GENOMIC DNA]</scope>
    <source>
        <strain evidence="1 2">Tous</strain>
    </source>
</reference>
<evidence type="ECO:0000313" key="1">
    <source>
        <dbReference type="EMBL" id="PSJ07200.1"/>
    </source>
</evidence>
<protein>
    <submittedName>
        <fullName evidence="1">Uncharacterized protein</fullName>
    </submittedName>
</protein>
<evidence type="ECO:0000313" key="2">
    <source>
        <dbReference type="Proteomes" id="UP000243002"/>
    </source>
</evidence>
<dbReference type="Proteomes" id="UP000243002">
    <property type="component" value="Unassembled WGS sequence"/>
</dbReference>
<sequence>MAYDHPDAPKQFGIRLSEETMKLVSEIQHHRQRTNQSITLASIVEDAIQCHYNRLVNEGAIKND</sequence>